<organism evidence="3 4">
    <name type="scientific">Atta colombica</name>
    <dbReference type="NCBI Taxonomy" id="520822"/>
    <lineage>
        <taxon>Eukaryota</taxon>
        <taxon>Metazoa</taxon>
        <taxon>Ecdysozoa</taxon>
        <taxon>Arthropoda</taxon>
        <taxon>Hexapoda</taxon>
        <taxon>Insecta</taxon>
        <taxon>Pterygota</taxon>
        <taxon>Neoptera</taxon>
        <taxon>Endopterygota</taxon>
        <taxon>Hymenoptera</taxon>
        <taxon>Apocrita</taxon>
        <taxon>Aculeata</taxon>
        <taxon>Formicoidea</taxon>
        <taxon>Formicidae</taxon>
        <taxon>Myrmicinae</taxon>
        <taxon>Atta</taxon>
    </lineage>
</organism>
<dbReference type="SMART" id="SM00868">
    <property type="entry name" value="zf-AD"/>
    <property type="match status" value="1"/>
</dbReference>
<dbReference type="Gene3D" id="3.40.1800.20">
    <property type="match status" value="1"/>
</dbReference>
<reference evidence="3 4" key="1">
    <citation type="submission" date="2015-09" db="EMBL/GenBank/DDBJ databases">
        <title>Atta colombica WGS genome.</title>
        <authorList>
            <person name="Nygaard S."/>
            <person name="Hu H."/>
            <person name="Boomsma J."/>
            <person name="Zhang G."/>
        </authorList>
    </citation>
    <scope>NUCLEOTIDE SEQUENCE [LARGE SCALE GENOMIC DNA]</scope>
    <source>
        <strain evidence="3">Treedump-2</strain>
        <tissue evidence="3">Whole body</tissue>
    </source>
</reference>
<sequence length="320" mass="36310">MFIVTKEIDSENISKLCRTCLREDGDKMVCLFVGPAGSSLAAKLRSLSCLEVWQGDGLPEKMCDRCVTRAESALLYREQCRAADRAYIKNMLKIRYIVQELDDTTNYNKVVNTCYPDWNVNGNLILTGLHTCGMLVHSVIKAFLHAKDINLLLVVPCCYHLANETLSGCWNFSKNARMLAQQSIERSRYNKHLSPSLFYRAVLQIILHSLGYYNAKVGRGGPLNNFVDYAKCALSKIGVDKNQIPSAYVLQEIYQNHIHFKSRLSLFQMLRIYMSSVVEAAIMLDRIIFLQNNIKCSKVAVIRLFDPTLSPRCYGIIATK</sequence>
<feature type="binding site" evidence="1">
    <location>
        <position position="66"/>
    </location>
    <ligand>
        <name>Zn(2+)</name>
        <dbReference type="ChEBI" id="CHEBI:29105"/>
    </ligand>
</feature>
<dbReference type="GO" id="GO:0008270">
    <property type="term" value="F:zinc ion binding"/>
    <property type="evidence" value="ECO:0007669"/>
    <property type="project" value="UniProtKB-UniRule"/>
</dbReference>
<dbReference type="InterPro" id="IPR025714">
    <property type="entry name" value="Methyltranfer_dom"/>
</dbReference>
<dbReference type="InterPro" id="IPR052220">
    <property type="entry name" value="METTL25"/>
</dbReference>
<dbReference type="Pfam" id="PF13679">
    <property type="entry name" value="Methyltransf_32"/>
    <property type="match status" value="1"/>
</dbReference>
<keyword evidence="1" id="KW-0479">Metal-binding</keyword>
<evidence type="ECO:0000259" key="2">
    <source>
        <dbReference type="PROSITE" id="PS51915"/>
    </source>
</evidence>
<dbReference type="EMBL" id="KQ976532">
    <property type="protein sequence ID" value="KYM81635.1"/>
    <property type="molecule type" value="Genomic_DNA"/>
</dbReference>
<dbReference type="AlphaFoldDB" id="A0A195BBP9"/>
<feature type="domain" description="ZAD" evidence="2">
    <location>
        <begin position="15"/>
        <end position="90"/>
    </location>
</feature>
<dbReference type="PANTHER" id="PTHR12496:SF9">
    <property type="entry name" value="METHYLTRANSFERASE-LIKE PROTEIN 25-RELATED"/>
    <property type="match status" value="1"/>
</dbReference>
<dbReference type="Pfam" id="PF07776">
    <property type="entry name" value="zf-AD"/>
    <property type="match status" value="1"/>
</dbReference>
<accession>A0A195BBP9</accession>
<name>A0A195BBP9_9HYME</name>
<keyword evidence="4" id="KW-1185">Reference proteome</keyword>
<evidence type="ECO:0000313" key="3">
    <source>
        <dbReference type="EMBL" id="KYM81635.1"/>
    </source>
</evidence>
<dbReference type="InterPro" id="IPR012934">
    <property type="entry name" value="Znf_AD"/>
</dbReference>
<feature type="binding site" evidence="1">
    <location>
        <position position="63"/>
    </location>
    <ligand>
        <name>Zn(2+)</name>
        <dbReference type="ChEBI" id="CHEBI:29105"/>
    </ligand>
</feature>
<dbReference type="Proteomes" id="UP000078540">
    <property type="component" value="Unassembled WGS sequence"/>
</dbReference>
<keyword evidence="1" id="KW-0863">Zinc-finger</keyword>
<keyword evidence="1" id="KW-0862">Zinc</keyword>
<feature type="binding site" evidence="1">
    <location>
        <position position="17"/>
    </location>
    <ligand>
        <name>Zn(2+)</name>
        <dbReference type="ChEBI" id="CHEBI:29105"/>
    </ligand>
</feature>
<dbReference type="PANTHER" id="PTHR12496">
    <property type="entry name" value="CGI-41 METHYLTRANSFERASE"/>
    <property type="match status" value="1"/>
</dbReference>
<evidence type="ECO:0000313" key="4">
    <source>
        <dbReference type="Proteomes" id="UP000078540"/>
    </source>
</evidence>
<dbReference type="SUPFAM" id="SSF57716">
    <property type="entry name" value="Glucocorticoid receptor-like (DNA-binding domain)"/>
    <property type="match status" value="1"/>
</dbReference>
<dbReference type="STRING" id="520822.A0A195BBP9"/>
<dbReference type="PROSITE" id="PS51915">
    <property type="entry name" value="ZAD"/>
    <property type="match status" value="1"/>
</dbReference>
<protein>
    <submittedName>
        <fullName evidence="3">Uncharacterized protein C12orf26 like protein</fullName>
    </submittedName>
</protein>
<gene>
    <name evidence="3" type="ORF">ALC53_08022</name>
</gene>
<proteinExistence type="predicted"/>
<evidence type="ECO:0000256" key="1">
    <source>
        <dbReference type="PROSITE-ProRule" id="PRU01263"/>
    </source>
</evidence>
<dbReference type="GO" id="GO:0005634">
    <property type="term" value="C:nucleus"/>
    <property type="evidence" value="ECO:0007669"/>
    <property type="project" value="InterPro"/>
</dbReference>
<feature type="binding site" evidence="1">
    <location>
        <position position="20"/>
    </location>
    <ligand>
        <name>Zn(2+)</name>
        <dbReference type="ChEBI" id="CHEBI:29105"/>
    </ligand>
</feature>